<keyword evidence="3" id="KW-1185">Reference proteome</keyword>
<evidence type="ECO:0000313" key="2">
    <source>
        <dbReference type="EMBL" id="TSJ44074.1"/>
    </source>
</evidence>
<name>A0A556MVW5_9SPHI</name>
<sequence length="471" mass="53553">MKKSVLLFLSVIFTCNIFAQKGITFKVEKLSAPKTKIFATESYDDILEKLIKEDRKLPGDPGKQNTDGQSNIVTKSNIPEKLVARGFHPFFEGMYAAYADHHPFTLSPDMIWLLISQGFANHVNNNAELLRDLLVNFEGKKTLAYTSDHDMLSPGSHWEKAFASFDSQIATFTGRELTTAMTSNFSTTTLDTKIASQITLMNAVQSFFNYNLFISGCGIPQITLEGTTKDWESVLNKTEAIRKYQLDWWIDELEPILKQFIQASKGKADKKFWQAMFKYHTKKMSCGPNIDLVDGWIVKFFPYDKKGRKLDLKELSLSGQMLPNEFLKVNLDYTDATDPAHLKKTSLELWAGFVGLDQNVKTYGLKPRIGWMIRKKDPFRQALIDKLTTLNNNGVVNLKVDNVPPETWMIGPIKKLVINFFGNIRIPDELGQIKIDDLTLNGTTQQPEIDRIVKMFPNTSLYINGQAYNVK</sequence>
<evidence type="ECO:0000313" key="3">
    <source>
        <dbReference type="Proteomes" id="UP000318733"/>
    </source>
</evidence>
<keyword evidence="1" id="KW-0732">Signal</keyword>
<gene>
    <name evidence="2" type="ORF">FO440_07830</name>
</gene>
<feature type="chain" id="PRO_5021921017" evidence="1">
    <location>
        <begin position="20"/>
        <end position="471"/>
    </location>
</feature>
<dbReference type="PANTHER" id="PTHR31252:SF11">
    <property type="entry name" value="DUF4419 DOMAIN-CONTAINING PROTEIN"/>
    <property type="match status" value="1"/>
</dbReference>
<dbReference type="PANTHER" id="PTHR31252">
    <property type="entry name" value="DUF4419 DOMAIN-CONTAINING PROTEIN"/>
    <property type="match status" value="1"/>
</dbReference>
<dbReference type="Pfam" id="PF14388">
    <property type="entry name" value="DUF4419"/>
    <property type="match status" value="1"/>
</dbReference>
<dbReference type="RefSeq" id="WP_144247638.1">
    <property type="nucleotide sequence ID" value="NZ_VLPK01000001.1"/>
</dbReference>
<proteinExistence type="predicted"/>
<evidence type="ECO:0000256" key="1">
    <source>
        <dbReference type="SAM" id="SignalP"/>
    </source>
</evidence>
<dbReference type="EMBL" id="VLPK01000001">
    <property type="protein sequence ID" value="TSJ44074.1"/>
    <property type="molecule type" value="Genomic_DNA"/>
</dbReference>
<reference evidence="2 3" key="1">
    <citation type="submission" date="2019-07" db="EMBL/GenBank/DDBJ databases">
        <authorList>
            <person name="Huq M.A."/>
        </authorList>
    </citation>
    <scope>NUCLEOTIDE SEQUENCE [LARGE SCALE GENOMIC DNA]</scope>
    <source>
        <strain evidence="2 3">MAH-19</strain>
    </source>
</reference>
<protein>
    <submittedName>
        <fullName evidence="2">DUF4419 domain-containing protein</fullName>
    </submittedName>
</protein>
<dbReference type="InterPro" id="IPR025533">
    <property type="entry name" value="DUF4419"/>
</dbReference>
<comment type="caution">
    <text evidence="2">The sequence shown here is derived from an EMBL/GenBank/DDBJ whole genome shotgun (WGS) entry which is preliminary data.</text>
</comment>
<feature type="signal peptide" evidence="1">
    <location>
        <begin position="1"/>
        <end position="19"/>
    </location>
</feature>
<organism evidence="2 3">
    <name type="scientific">Mucilaginibacter corticis</name>
    <dbReference type="NCBI Taxonomy" id="2597670"/>
    <lineage>
        <taxon>Bacteria</taxon>
        <taxon>Pseudomonadati</taxon>
        <taxon>Bacteroidota</taxon>
        <taxon>Sphingobacteriia</taxon>
        <taxon>Sphingobacteriales</taxon>
        <taxon>Sphingobacteriaceae</taxon>
        <taxon>Mucilaginibacter</taxon>
    </lineage>
</organism>
<dbReference type="Proteomes" id="UP000318733">
    <property type="component" value="Unassembled WGS sequence"/>
</dbReference>
<dbReference type="AlphaFoldDB" id="A0A556MVW5"/>
<dbReference type="OrthoDB" id="9806766at2"/>
<accession>A0A556MVW5</accession>